<dbReference type="Proteomes" id="UP000070133">
    <property type="component" value="Unassembled WGS sequence"/>
</dbReference>
<evidence type="ECO:0000313" key="2">
    <source>
        <dbReference type="Proteomes" id="UP000070133"/>
    </source>
</evidence>
<proteinExistence type="predicted"/>
<organism evidence="1 2">
    <name type="scientific">Pseudocercospora eumusae</name>
    <dbReference type="NCBI Taxonomy" id="321146"/>
    <lineage>
        <taxon>Eukaryota</taxon>
        <taxon>Fungi</taxon>
        <taxon>Dikarya</taxon>
        <taxon>Ascomycota</taxon>
        <taxon>Pezizomycotina</taxon>
        <taxon>Dothideomycetes</taxon>
        <taxon>Dothideomycetidae</taxon>
        <taxon>Mycosphaerellales</taxon>
        <taxon>Mycosphaerellaceae</taxon>
        <taxon>Pseudocercospora</taxon>
    </lineage>
</organism>
<gene>
    <name evidence="1" type="ORF">AC578_611</name>
</gene>
<keyword evidence="2" id="KW-1185">Reference proteome</keyword>
<protein>
    <submittedName>
        <fullName evidence="1">Uncharacterized protein</fullName>
    </submittedName>
</protein>
<accession>A0A139HFG8</accession>
<name>A0A139HFG8_9PEZI</name>
<sequence length="196" mass="22759">MILPTAAACKLYVFRMPRRALATIANACEPIPPTIMTVFRCEEEQERCKPFRIRDLPPEIRTMVFEECTIGHESKTLVYVEKRDLTTELNEQTIHISEIWPTSLLLIRRPFTKETKDLDAEQHVLVRQHWFWAKRLCGTVVTCNRIMLLMSSITMNPPETNHHVHLRHLSKSTIQRPSRASNALPHTWSAPHVLVC</sequence>
<reference evidence="1 2" key="1">
    <citation type="submission" date="2015-07" db="EMBL/GenBank/DDBJ databases">
        <title>Comparative genomics of the Sigatoka disease complex on banana suggests a link between parallel evolutionary changes in Pseudocercospora fijiensis and Pseudocercospora eumusae and increased virulence on the banana host.</title>
        <authorList>
            <person name="Chang T.-C."/>
            <person name="Salvucci A."/>
            <person name="Crous P.W."/>
            <person name="Stergiopoulos I."/>
        </authorList>
    </citation>
    <scope>NUCLEOTIDE SEQUENCE [LARGE SCALE GENOMIC DNA]</scope>
    <source>
        <strain evidence="1 2">CBS 114824</strain>
    </source>
</reference>
<evidence type="ECO:0000313" key="1">
    <source>
        <dbReference type="EMBL" id="KXT01183.1"/>
    </source>
</evidence>
<dbReference type="EMBL" id="LFZN01000060">
    <property type="protein sequence ID" value="KXT01183.1"/>
    <property type="molecule type" value="Genomic_DNA"/>
</dbReference>
<dbReference type="AlphaFoldDB" id="A0A139HFG8"/>
<comment type="caution">
    <text evidence="1">The sequence shown here is derived from an EMBL/GenBank/DDBJ whole genome shotgun (WGS) entry which is preliminary data.</text>
</comment>